<feature type="binding site" evidence="6">
    <location>
        <position position="29"/>
    </location>
    <ligand>
        <name>substrate</name>
    </ligand>
</feature>
<dbReference type="GO" id="GO:0005737">
    <property type="term" value="C:cytoplasm"/>
    <property type="evidence" value="ECO:0007669"/>
    <property type="project" value="UniProtKB-SubCell"/>
</dbReference>
<dbReference type="CDD" id="cd00412">
    <property type="entry name" value="pyrophosphatase"/>
    <property type="match status" value="1"/>
</dbReference>
<dbReference type="InterPro" id="IPR036649">
    <property type="entry name" value="Pyrophosphatase_sf"/>
</dbReference>
<comment type="function">
    <text evidence="6">Catalyzes the hydrolysis of inorganic pyrophosphate (PPi) forming two phosphate ions.</text>
</comment>
<feature type="binding site" evidence="6">
    <location>
        <position position="43"/>
    </location>
    <ligand>
        <name>substrate</name>
    </ligand>
</feature>
<evidence type="ECO:0000256" key="1">
    <source>
        <dbReference type="ARBA" id="ARBA00001946"/>
    </source>
</evidence>
<keyword evidence="2 6" id="KW-0963">Cytoplasm</keyword>
<keyword evidence="4 6" id="KW-0378">Hydrolase</keyword>
<reference evidence="7" key="2">
    <citation type="submission" date="2020-09" db="EMBL/GenBank/DDBJ databases">
        <authorList>
            <person name="Sun Q."/>
            <person name="Zhou Y."/>
        </authorList>
    </citation>
    <scope>NUCLEOTIDE SEQUENCE</scope>
    <source>
        <strain evidence="7">CGMCC 1.15758</strain>
    </source>
</reference>
<feature type="binding site" evidence="6">
    <location>
        <position position="70"/>
    </location>
    <ligand>
        <name>Mg(2+)</name>
        <dbReference type="ChEBI" id="CHEBI:18420"/>
        <label>1</label>
    </ligand>
</feature>
<evidence type="ECO:0000256" key="5">
    <source>
        <dbReference type="ARBA" id="ARBA00022842"/>
    </source>
</evidence>
<comment type="cofactor">
    <cofactor evidence="1 6">
        <name>Mg(2+)</name>
        <dbReference type="ChEBI" id="CHEBI:18420"/>
    </cofactor>
</comment>
<gene>
    <name evidence="6 7" type="primary">ppa</name>
    <name evidence="7" type="ORF">GCM10010995_04430</name>
</gene>
<comment type="similarity">
    <text evidence="6">Belongs to the PPase family.</text>
</comment>
<protein>
    <recommendedName>
        <fullName evidence="6">Inorganic pyrophosphatase</fullName>
        <ecNumber evidence="6">3.6.1.1</ecNumber>
    </recommendedName>
    <alternativeName>
        <fullName evidence="6">Pyrophosphate phospho-hydrolase</fullName>
        <shortName evidence="6">PPase</shortName>
    </alternativeName>
</protein>
<evidence type="ECO:0000256" key="3">
    <source>
        <dbReference type="ARBA" id="ARBA00022723"/>
    </source>
</evidence>
<dbReference type="GO" id="GO:0004427">
    <property type="term" value="F:inorganic diphosphate phosphatase activity"/>
    <property type="evidence" value="ECO:0007669"/>
    <property type="project" value="UniProtKB-UniRule"/>
</dbReference>
<feature type="binding site" evidence="6">
    <location>
        <position position="55"/>
    </location>
    <ligand>
        <name>substrate</name>
    </ligand>
</feature>
<dbReference type="EC" id="3.6.1.1" evidence="6"/>
<comment type="subunit">
    <text evidence="6">Homohexamer.</text>
</comment>
<reference evidence="7" key="1">
    <citation type="journal article" date="2014" name="Int. J. Syst. Evol. Microbiol.">
        <title>Complete genome sequence of Corynebacterium casei LMG S-19264T (=DSM 44701T), isolated from a smear-ripened cheese.</title>
        <authorList>
            <consortium name="US DOE Joint Genome Institute (JGI-PGF)"/>
            <person name="Walter F."/>
            <person name="Albersmeier A."/>
            <person name="Kalinowski J."/>
            <person name="Ruckert C."/>
        </authorList>
    </citation>
    <scope>NUCLEOTIDE SEQUENCE</scope>
    <source>
        <strain evidence="7">CGMCC 1.15758</strain>
    </source>
</reference>
<evidence type="ECO:0000256" key="4">
    <source>
        <dbReference type="ARBA" id="ARBA00022801"/>
    </source>
</evidence>
<feature type="binding site" evidence="6">
    <location>
        <position position="65"/>
    </location>
    <ligand>
        <name>Mg(2+)</name>
        <dbReference type="ChEBI" id="CHEBI:18420"/>
        <label>1</label>
    </ligand>
</feature>
<dbReference type="GO" id="GO:0006796">
    <property type="term" value="P:phosphate-containing compound metabolic process"/>
    <property type="evidence" value="ECO:0007669"/>
    <property type="project" value="InterPro"/>
</dbReference>
<evidence type="ECO:0000313" key="8">
    <source>
        <dbReference type="Proteomes" id="UP000636949"/>
    </source>
</evidence>
<evidence type="ECO:0000313" key="7">
    <source>
        <dbReference type="EMBL" id="GGF90224.1"/>
    </source>
</evidence>
<proteinExistence type="inferred from homology"/>
<dbReference type="Gene3D" id="3.90.80.10">
    <property type="entry name" value="Inorganic pyrophosphatase"/>
    <property type="match status" value="1"/>
</dbReference>
<dbReference type="HAMAP" id="MF_00209">
    <property type="entry name" value="Inorganic_PPase"/>
    <property type="match status" value="1"/>
</dbReference>
<accession>A0A8J2Z2P1</accession>
<keyword evidence="3 6" id="KW-0479">Metal-binding</keyword>
<dbReference type="FunFam" id="3.90.80.10:FF:000001">
    <property type="entry name" value="Inorganic pyrophosphatase"/>
    <property type="match status" value="1"/>
</dbReference>
<comment type="subcellular location">
    <subcellularLocation>
        <location evidence="6">Cytoplasm</location>
    </subcellularLocation>
</comment>
<keyword evidence="8" id="KW-1185">Reference proteome</keyword>
<comment type="catalytic activity">
    <reaction evidence="6">
        <text>diphosphate + H2O = 2 phosphate + H(+)</text>
        <dbReference type="Rhea" id="RHEA:24576"/>
        <dbReference type="ChEBI" id="CHEBI:15377"/>
        <dbReference type="ChEBI" id="CHEBI:15378"/>
        <dbReference type="ChEBI" id="CHEBI:33019"/>
        <dbReference type="ChEBI" id="CHEBI:43474"/>
        <dbReference type="EC" id="3.6.1.1"/>
    </reaction>
</comment>
<feature type="binding site" evidence="6">
    <location>
        <position position="70"/>
    </location>
    <ligand>
        <name>Mg(2+)</name>
        <dbReference type="ChEBI" id="CHEBI:18420"/>
        <label>2</label>
    </ligand>
</feature>
<dbReference type="RefSeq" id="WP_117001541.1">
    <property type="nucleotide sequence ID" value="NZ_BMJS01000003.1"/>
</dbReference>
<dbReference type="AlphaFoldDB" id="A0A8J2Z2P1"/>
<evidence type="ECO:0000256" key="2">
    <source>
        <dbReference type="ARBA" id="ARBA00022490"/>
    </source>
</evidence>
<organism evidence="7 8">
    <name type="scientific">Cysteiniphilum litorale</name>
    <dbReference type="NCBI Taxonomy" id="2056700"/>
    <lineage>
        <taxon>Bacteria</taxon>
        <taxon>Pseudomonadati</taxon>
        <taxon>Pseudomonadota</taxon>
        <taxon>Gammaproteobacteria</taxon>
        <taxon>Thiotrichales</taxon>
        <taxon>Fastidiosibacteraceae</taxon>
        <taxon>Cysteiniphilum</taxon>
    </lineage>
</organism>
<feature type="binding site" evidence="6">
    <location>
        <position position="141"/>
    </location>
    <ligand>
        <name>substrate</name>
    </ligand>
</feature>
<dbReference type="Pfam" id="PF00719">
    <property type="entry name" value="Pyrophosphatase"/>
    <property type="match status" value="1"/>
</dbReference>
<dbReference type="NCBIfam" id="NF002317">
    <property type="entry name" value="PRK01250.1"/>
    <property type="match status" value="1"/>
</dbReference>
<name>A0A8J2Z2P1_9GAMM</name>
<dbReference type="InterPro" id="IPR008162">
    <property type="entry name" value="Pyrophosphatase"/>
</dbReference>
<dbReference type="PROSITE" id="PS00387">
    <property type="entry name" value="PPASE"/>
    <property type="match status" value="1"/>
</dbReference>
<dbReference type="OrthoDB" id="5187599at2"/>
<dbReference type="SUPFAM" id="SSF50324">
    <property type="entry name" value="Inorganic pyrophosphatase"/>
    <property type="match status" value="1"/>
</dbReference>
<dbReference type="PANTHER" id="PTHR10286">
    <property type="entry name" value="INORGANIC PYROPHOSPHATASE"/>
    <property type="match status" value="1"/>
</dbReference>
<comment type="caution">
    <text evidence="7">The sequence shown here is derived from an EMBL/GenBank/DDBJ whole genome shotgun (WGS) entry which is preliminary data.</text>
</comment>
<dbReference type="GO" id="GO:0000287">
    <property type="term" value="F:magnesium ion binding"/>
    <property type="evidence" value="ECO:0007669"/>
    <property type="project" value="UniProtKB-UniRule"/>
</dbReference>
<sequence>MLSNIKVGKDAPNDVNVVIEIPAHNEPVKYEFDKDANMLIVDRFMSTTMQYPCNYGFVPNTLSEDGDPVDVLVVAPVALRPGVIINCRPVGVLKMTDESGIDAKIIAVPTSKLTKIYDDVKEIDDLPKLLLDQIKHFFEHYKDLEPNKWVKVDGFAGSEAAKADIQASIERYKA</sequence>
<feature type="binding site" evidence="6">
    <location>
        <position position="102"/>
    </location>
    <ligand>
        <name>Mg(2+)</name>
        <dbReference type="ChEBI" id="CHEBI:18420"/>
        <label>1</label>
    </ligand>
</feature>
<keyword evidence="5 6" id="KW-0460">Magnesium</keyword>
<dbReference type="EMBL" id="BMJS01000003">
    <property type="protein sequence ID" value="GGF90224.1"/>
    <property type="molecule type" value="Genomic_DNA"/>
</dbReference>
<dbReference type="Proteomes" id="UP000636949">
    <property type="component" value="Unassembled WGS sequence"/>
</dbReference>
<evidence type="ECO:0000256" key="6">
    <source>
        <dbReference type="HAMAP-Rule" id="MF_00209"/>
    </source>
</evidence>